<proteinExistence type="predicted"/>
<accession>A0A146K8T6</accession>
<dbReference type="InterPro" id="IPR026906">
    <property type="entry name" value="LRR_5"/>
</dbReference>
<feature type="non-terminal residue" evidence="1">
    <location>
        <position position="1"/>
    </location>
</feature>
<dbReference type="SUPFAM" id="SSF52058">
    <property type="entry name" value="L domain-like"/>
    <property type="match status" value="1"/>
</dbReference>
<dbReference type="EMBL" id="GDID01004421">
    <property type="protein sequence ID" value="JAP92185.1"/>
    <property type="molecule type" value="Transcribed_RNA"/>
</dbReference>
<name>A0A146K8T6_9EUKA</name>
<dbReference type="InterPro" id="IPR032675">
    <property type="entry name" value="LRR_dom_sf"/>
</dbReference>
<organism evidence="1">
    <name type="scientific">Trepomonas sp. PC1</name>
    <dbReference type="NCBI Taxonomy" id="1076344"/>
    <lineage>
        <taxon>Eukaryota</taxon>
        <taxon>Metamonada</taxon>
        <taxon>Diplomonadida</taxon>
        <taxon>Hexamitidae</taxon>
        <taxon>Hexamitinae</taxon>
        <taxon>Trepomonas</taxon>
    </lineage>
</organism>
<protein>
    <submittedName>
        <fullName evidence="1">Leucine rich repeats-containing protein</fullName>
    </submittedName>
</protein>
<sequence length="139" mass="15851">LRPATIQHIEYQNHSTKMAEAVLIINTLYVKSKVMQSQDLQQFNKNQIFNLVAPGLEEIKAETFKQMPNLQFVYAPMVEKVGDKAFLMCSSLSVFIGGKIQELENETFNYCYNLSSLDLSKIEKFGKNSFSNSSIKSIR</sequence>
<evidence type="ECO:0000313" key="1">
    <source>
        <dbReference type="EMBL" id="JAP92185.1"/>
    </source>
</evidence>
<dbReference type="Pfam" id="PF13306">
    <property type="entry name" value="LRR_5"/>
    <property type="match status" value="1"/>
</dbReference>
<gene>
    <name evidence="1" type="ORF">TPC1_15956</name>
</gene>
<dbReference type="Gene3D" id="3.80.10.10">
    <property type="entry name" value="Ribonuclease Inhibitor"/>
    <property type="match status" value="1"/>
</dbReference>
<reference evidence="1" key="1">
    <citation type="submission" date="2015-07" db="EMBL/GenBank/DDBJ databases">
        <title>Adaptation to a free-living lifestyle via gene acquisitions in the diplomonad Trepomonas sp. PC1.</title>
        <authorList>
            <person name="Xu F."/>
            <person name="Jerlstrom-Hultqvist J."/>
            <person name="Kolisko M."/>
            <person name="Simpson A.G.B."/>
            <person name="Roger A.J."/>
            <person name="Svard S.G."/>
            <person name="Andersson J.O."/>
        </authorList>
    </citation>
    <scope>NUCLEOTIDE SEQUENCE</scope>
    <source>
        <strain evidence="1">PC1</strain>
    </source>
</reference>
<dbReference type="AlphaFoldDB" id="A0A146K8T6"/>
<feature type="non-terminal residue" evidence="1">
    <location>
        <position position="139"/>
    </location>
</feature>